<dbReference type="AlphaFoldDB" id="A0A1H8F6T9"/>
<sequence>MWKKAIAGFLYVFAVFYTVVELFLEEGFFNFFVPVSAVIIASMLLKQNQKDRNMDK</sequence>
<proteinExistence type="predicted"/>
<dbReference type="Proteomes" id="UP000199695">
    <property type="component" value="Unassembled WGS sequence"/>
</dbReference>
<organism evidence="2 3">
    <name type="scientific">Lihuaxuella thermophila</name>
    <dbReference type="NCBI Taxonomy" id="1173111"/>
    <lineage>
        <taxon>Bacteria</taxon>
        <taxon>Bacillati</taxon>
        <taxon>Bacillota</taxon>
        <taxon>Bacilli</taxon>
        <taxon>Bacillales</taxon>
        <taxon>Thermoactinomycetaceae</taxon>
        <taxon>Lihuaxuella</taxon>
    </lineage>
</organism>
<dbReference type="EMBL" id="FOCQ01000008">
    <property type="protein sequence ID" value="SEN27094.1"/>
    <property type="molecule type" value="Genomic_DNA"/>
</dbReference>
<evidence type="ECO:0000313" key="3">
    <source>
        <dbReference type="Proteomes" id="UP000199695"/>
    </source>
</evidence>
<reference evidence="2 3" key="1">
    <citation type="submission" date="2016-10" db="EMBL/GenBank/DDBJ databases">
        <authorList>
            <person name="de Groot N.N."/>
        </authorList>
    </citation>
    <scope>NUCLEOTIDE SEQUENCE [LARGE SCALE GENOMIC DNA]</scope>
    <source>
        <strain evidence="2 3">DSM 46701</strain>
    </source>
</reference>
<dbReference type="RefSeq" id="WP_170839862.1">
    <property type="nucleotide sequence ID" value="NZ_FOCQ01000008.1"/>
</dbReference>
<protein>
    <submittedName>
        <fullName evidence="2">Uncharacterized protein</fullName>
    </submittedName>
</protein>
<evidence type="ECO:0000313" key="2">
    <source>
        <dbReference type="EMBL" id="SEN27094.1"/>
    </source>
</evidence>
<name>A0A1H8F6T9_9BACL</name>
<evidence type="ECO:0000256" key="1">
    <source>
        <dbReference type="SAM" id="Phobius"/>
    </source>
</evidence>
<gene>
    <name evidence="2" type="ORF">SAMN05444955_10829</name>
</gene>
<keyword evidence="1" id="KW-0812">Transmembrane</keyword>
<keyword evidence="1" id="KW-0472">Membrane</keyword>
<keyword evidence="1" id="KW-1133">Transmembrane helix</keyword>
<keyword evidence="3" id="KW-1185">Reference proteome</keyword>
<accession>A0A1H8F6T9</accession>
<feature type="transmembrane region" description="Helical" evidence="1">
    <location>
        <begin position="28"/>
        <end position="45"/>
    </location>
</feature>